<dbReference type="PANTHER" id="PTHR13486">
    <property type="entry name" value="TELOMERE LENGTH AND SILENCING PROTEIN 1 TLS1 FAMILY MEMBER"/>
    <property type="match status" value="1"/>
</dbReference>
<evidence type="ECO:0000256" key="1">
    <source>
        <dbReference type="ARBA" id="ARBA00004123"/>
    </source>
</evidence>
<evidence type="ECO:0000256" key="3">
    <source>
        <dbReference type="ARBA" id="ARBA00023242"/>
    </source>
</evidence>
<evidence type="ECO:0000313" key="5">
    <source>
        <dbReference type="EMBL" id="OHE91087.1"/>
    </source>
</evidence>
<comment type="subcellular location">
    <subcellularLocation>
        <location evidence="1">Nucleus</location>
    </subcellularLocation>
</comment>
<dbReference type="GeneID" id="34566732"/>
<gene>
    <name evidence="5" type="ORF">CORC01_13606</name>
</gene>
<dbReference type="RefSeq" id="XP_022468261.1">
    <property type="nucleotide sequence ID" value="XM_022625222.1"/>
</dbReference>
<evidence type="ECO:0008006" key="7">
    <source>
        <dbReference type="Google" id="ProtNLM"/>
    </source>
</evidence>
<feature type="region of interest" description="Disordered" evidence="4">
    <location>
        <begin position="25"/>
        <end position="47"/>
    </location>
</feature>
<evidence type="ECO:0000256" key="4">
    <source>
        <dbReference type="SAM" id="MobiDB-lite"/>
    </source>
</evidence>
<feature type="compositionally biased region" description="Basic and acidic residues" evidence="4">
    <location>
        <begin position="375"/>
        <end position="391"/>
    </location>
</feature>
<feature type="region of interest" description="Disordered" evidence="4">
    <location>
        <begin position="254"/>
        <end position="289"/>
    </location>
</feature>
<protein>
    <recommendedName>
        <fullName evidence="7">mRNA splicing factor RNA helicase</fullName>
    </recommendedName>
</protein>
<name>A0A1G4APK6_9PEZI</name>
<feature type="compositionally biased region" description="Basic and acidic residues" evidence="4">
    <location>
        <begin position="280"/>
        <end position="289"/>
    </location>
</feature>
<sequence>MAPPTDDSPVADAAPAPILFRANKKRKAGLRQRAVSPSDDNGCETTTLAAASPSAAITTITTSASATETVADDGPESHIPSALRHRARKRLNGVGFSARGSSGVPAAAGDDADPLSLSSSSRALVPTPAQTPDDDPLIAKRFAPQTGAAATTIVNKHMMEYIESHLSNRNTPPAQPPPTSSASSSNSQHKDATRAATNPSIATAAAAETPDPKNHPIMQGKLMEVDLGDEVRARNQAMTEKAARRLLGEAVDDDLGTSGRRAKKPRLGRDGKPWRPRNRRNSDDIKRDQLVEEILRENRLDVYDVPKPQEPQNDGDGNADDRIAEEFRREFMDAMVQRQQKKKTAAPAARTGIRKADEEVLKGPKLGGSRNARAAMRDLLLKKEKEKDSRR</sequence>
<feature type="region of interest" description="Disordered" evidence="4">
    <location>
        <begin position="94"/>
        <end position="138"/>
    </location>
</feature>
<comment type="caution">
    <text evidence="5">The sequence shown here is derived from an EMBL/GenBank/DDBJ whole genome shotgun (WGS) entry which is preliminary data.</text>
</comment>
<accession>A0A1G4APK6</accession>
<feature type="region of interest" description="Disordered" evidence="4">
    <location>
        <begin position="167"/>
        <end position="197"/>
    </location>
</feature>
<evidence type="ECO:0000313" key="6">
    <source>
        <dbReference type="Proteomes" id="UP000176998"/>
    </source>
</evidence>
<feature type="compositionally biased region" description="Low complexity" evidence="4">
    <location>
        <begin position="100"/>
        <end position="126"/>
    </location>
</feature>
<dbReference type="GO" id="GO:0000398">
    <property type="term" value="P:mRNA splicing, via spliceosome"/>
    <property type="evidence" value="ECO:0007669"/>
    <property type="project" value="TreeGrafter"/>
</dbReference>
<dbReference type="OrthoDB" id="5627at2759"/>
<dbReference type="Proteomes" id="UP000176998">
    <property type="component" value="Unassembled WGS sequence"/>
</dbReference>
<comment type="similarity">
    <text evidence="2">Belongs to the TLS1 family.</text>
</comment>
<reference evidence="5 6" key="1">
    <citation type="submission" date="2016-09" db="EMBL/GenBank/DDBJ databases">
        <authorList>
            <person name="Capua I."/>
            <person name="De Benedictis P."/>
            <person name="Joannis T."/>
            <person name="Lombin L.H."/>
            <person name="Cattoli G."/>
        </authorList>
    </citation>
    <scope>NUCLEOTIDE SEQUENCE [LARGE SCALE GENOMIC DNA]</scope>
    <source>
        <strain evidence="5 6">IMI 309357</strain>
    </source>
</reference>
<dbReference type="AlphaFoldDB" id="A0A1G4APK6"/>
<dbReference type="PANTHER" id="PTHR13486:SF2">
    <property type="entry name" value="SPLICING FACTOR C9ORF78"/>
    <property type="match status" value="1"/>
</dbReference>
<keyword evidence="6" id="KW-1185">Reference proteome</keyword>
<keyword evidence="3" id="KW-0539">Nucleus</keyword>
<dbReference type="InterPro" id="IPR010756">
    <property type="entry name" value="Tls1-like"/>
</dbReference>
<dbReference type="GO" id="GO:0005681">
    <property type="term" value="C:spliceosomal complex"/>
    <property type="evidence" value="ECO:0007669"/>
    <property type="project" value="TreeGrafter"/>
</dbReference>
<dbReference type="EMBL" id="MJBS01000202">
    <property type="protein sequence ID" value="OHE91087.1"/>
    <property type="molecule type" value="Genomic_DNA"/>
</dbReference>
<proteinExistence type="inferred from homology"/>
<feature type="region of interest" description="Disordered" evidence="4">
    <location>
        <begin position="338"/>
        <end position="391"/>
    </location>
</feature>
<dbReference type="Pfam" id="PF07052">
    <property type="entry name" value="Hep_59"/>
    <property type="match status" value="1"/>
</dbReference>
<feature type="region of interest" description="Disordered" evidence="4">
    <location>
        <begin position="301"/>
        <end position="320"/>
    </location>
</feature>
<evidence type="ECO:0000256" key="2">
    <source>
        <dbReference type="ARBA" id="ARBA00007643"/>
    </source>
</evidence>
<organism evidence="5 6">
    <name type="scientific">Colletotrichum orchidophilum</name>
    <dbReference type="NCBI Taxonomy" id="1209926"/>
    <lineage>
        <taxon>Eukaryota</taxon>
        <taxon>Fungi</taxon>
        <taxon>Dikarya</taxon>
        <taxon>Ascomycota</taxon>
        <taxon>Pezizomycotina</taxon>
        <taxon>Sordariomycetes</taxon>
        <taxon>Hypocreomycetidae</taxon>
        <taxon>Glomerellales</taxon>
        <taxon>Glomerellaceae</taxon>
        <taxon>Colletotrichum</taxon>
    </lineage>
</organism>